<feature type="compositionally biased region" description="Polar residues" evidence="1">
    <location>
        <begin position="463"/>
        <end position="475"/>
    </location>
</feature>
<evidence type="ECO:0000313" key="3">
    <source>
        <dbReference type="Proteomes" id="UP001153618"/>
    </source>
</evidence>
<feature type="region of interest" description="Disordered" evidence="1">
    <location>
        <begin position="448"/>
        <end position="549"/>
    </location>
</feature>
<comment type="caution">
    <text evidence="2">The sequence shown here is derived from an EMBL/GenBank/DDBJ whole genome shotgun (WGS) entry which is preliminary data.</text>
</comment>
<reference evidence="2" key="1">
    <citation type="submission" date="2021-07" db="EMBL/GenBank/DDBJ databases">
        <authorList>
            <person name="Branca A.L. A."/>
        </authorList>
    </citation>
    <scope>NUCLEOTIDE SEQUENCE</scope>
</reference>
<feature type="compositionally biased region" description="Polar residues" evidence="1">
    <location>
        <begin position="7"/>
        <end position="20"/>
    </location>
</feature>
<dbReference type="EMBL" id="CAJVOS010000009">
    <property type="protein sequence ID" value="CAG7975288.1"/>
    <property type="molecule type" value="Genomic_DNA"/>
</dbReference>
<organism evidence="2 3">
    <name type="scientific">Penicillium olsonii</name>
    <dbReference type="NCBI Taxonomy" id="99116"/>
    <lineage>
        <taxon>Eukaryota</taxon>
        <taxon>Fungi</taxon>
        <taxon>Dikarya</taxon>
        <taxon>Ascomycota</taxon>
        <taxon>Pezizomycotina</taxon>
        <taxon>Eurotiomycetes</taxon>
        <taxon>Eurotiomycetidae</taxon>
        <taxon>Eurotiales</taxon>
        <taxon>Aspergillaceae</taxon>
        <taxon>Penicillium</taxon>
    </lineage>
</organism>
<feature type="compositionally biased region" description="Polar residues" evidence="1">
    <location>
        <begin position="61"/>
        <end position="72"/>
    </location>
</feature>
<feature type="compositionally biased region" description="Polar residues" evidence="1">
    <location>
        <begin position="115"/>
        <end position="145"/>
    </location>
</feature>
<proteinExistence type="predicted"/>
<evidence type="ECO:0000256" key="1">
    <source>
        <dbReference type="SAM" id="MobiDB-lite"/>
    </source>
</evidence>
<accession>A0A9W4MMK7</accession>
<feature type="region of interest" description="Disordered" evidence="1">
    <location>
        <begin position="265"/>
        <end position="402"/>
    </location>
</feature>
<keyword evidence="3" id="KW-1185">Reference proteome</keyword>
<feature type="compositionally biased region" description="Polar residues" evidence="1">
    <location>
        <begin position="268"/>
        <end position="286"/>
    </location>
</feature>
<feature type="compositionally biased region" description="Low complexity" evidence="1">
    <location>
        <begin position="287"/>
        <end position="304"/>
    </location>
</feature>
<dbReference type="AlphaFoldDB" id="A0A9W4MMK7"/>
<feature type="compositionally biased region" description="Polar residues" evidence="1">
    <location>
        <begin position="88"/>
        <end position="107"/>
    </location>
</feature>
<dbReference type="Proteomes" id="UP001153618">
    <property type="component" value="Unassembled WGS sequence"/>
</dbReference>
<evidence type="ECO:0000313" key="2">
    <source>
        <dbReference type="EMBL" id="CAG7975288.1"/>
    </source>
</evidence>
<feature type="compositionally biased region" description="Basic and acidic residues" evidence="1">
    <location>
        <begin position="73"/>
        <end position="86"/>
    </location>
</feature>
<dbReference type="OrthoDB" id="2359117at2759"/>
<feature type="compositionally biased region" description="Low complexity" evidence="1">
    <location>
        <begin position="476"/>
        <end position="497"/>
    </location>
</feature>
<name>A0A9W4MMK7_PENOL</name>
<feature type="region of interest" description="Disordered" evidence="1">
    <location>
        <begin position="1"/>
        <end position="228"/>
    </location>
</feature>
<feature type="compositionally biased region" description="Low complexity" evidence="1">
    <location>
        <begin position="311"/>
        <end position="323"/>
    </location>
</feature>
<protein>
    <submittedName>
        <fullName evidence="2">Uncharacterized protein</fullName>
    </submittedName>
</protein>
<sequence>MNDSRDAPSTQVPVEASASTLGAMPPVPHQTPPAEDQSTQLQKPLSLRIDGLNATVAHGENNPTPAYNQSSERGSDTSVDGRRPDLHSASTLTDSLFSFPSSTNGADQPTHLDGSYNSNEHTSASQMGQEPQDTHMAPQTQSVNGGSVDRWQPSLPPIKAGDTSLSPPPSPKHSHTRSQFDAGLAPGQKRTAAGDYKSTIDGPITHSTDTNGVSRRRSKSTGSSLHGSRIAQVKKILSSSSRDICSSYQLSSHIRSRLSYAAAKVEQARQSQSRGSTPQSTLRTQHSASSLSPSAPSDIASLPAGASTPFSINSQSSSNGNSHHASHNRSRSAFLSDQFPPNTKLAPPVDIIGSNGQGQRRRPNPNAIVKPSSYSPITRHRRHHSYQEHGLNRPLNGTAMGPETPLVPSIHTSAPISTPNGLYGGRTQSENTLMEQDAIETLMFMSSPENSGYRFSPRPMQPPSTQSSLSETIMASNGAHQNGNQSSQSSKSHNSQGLEAKPGMEAGAGDDIDRLLDQMDSDSEDEGRYESIRQGINGAHPFRHAQRPR</sequence>
<gene>
    <name evidence="2" type="ORF">POLS_LOCUS1142</name>
</gene>